<comment type="caution">
    <text evidence="1">The sequence shown here is derived from an EMBL/GenBank/DDBJ whole genome shotgun (WGS) entry which is preliminary data.</text>
</comment>
<accession>W4L580</accession>
<evidence type="ECO:0000313" key="1">
    <source>
        <dbReference type="EMBL" id="ETW92820.1"/>
    </source>
</evidence>
<reference evidence="1 2" key="1">
    <citation type="journal article" date="2014" name="Nature">
        <title>An environmental bacterial taxon with a large and distinct metabolic repertoire.</title>
        <authorList>
            <person name="Wilson M.C."/>
            <person name="Mori T."/>
            <person name="Ruckert C."/>
            <person name="Uria A.R."/>
            <person name="Helf M.J."/>
            <person name="Takada K."/>
            <person name="Gernert C."/>
            <person name="Steffens U.A."/>
            <person name="Heycke N."/>
            <person name="Schmitt S."/>
            <person name="Rinke C."/>
            <person name="Helfrich E.J."/>
            <person name="Brachmann A.O."/>
            <person name="Gurgui C."/>
            <person name="Wakimoto T."/>
            <person name="Kracht M."/>
            <person name="Crusemann M."/>
            <person name="Hentschel U."/>
            <person name="Abe I."/>
            <person name="Matsunaga S."/>
            <person name="Kalinowski J."/>
            <person name="Takeyama H."/>
            <person name="Piel J."/>
        </authorList>
    </citation>
    <scope>NUCLEOTIDE SEQUENCE [LARGE SCALE GENOMIC DNA]</scope>
    <source>
        <strain evidence="2">TSY1</strain>
    </source>
</reference>
<dbReference type="HOGENOM" id="CLU_2567468_0_0_7"/>
<keyword evidence="2" id="KW-1185">Reference proteome</keyword>
<dbReference type="Proteomes" id="UP000019141">
    <property type="component" value="Unassembled WGS sequence"/>
</dbReference>
<evidence type="ECO:0000313" key="2">
    <source>
        <dbReference type="Proteomes" id="UP000019141"/>
    </source>
</evidence>
<proteinExistence type="predicted"/>
<protein>
    <submittedName>
        <fullName evidence="1">Uncharacterized protein</fullName>
    </submittedName>
</protein>
<gene>
    <name evidence="1" type="ORF">ETSY1_41990</name>
</gene>
<organism evidence="1 2">
    <name type="scientific">Entotheonella factor</name>
    <dbReference type="NCBI Taxonomy" id="1429438"/>
    <lineage>
        <taxon>Bacteria</taxon>
        <taxon>Pseudomonadati</taxon>
        <taxon>Nitrospinota/Tectimicrobiota group</taxon>
        <taxon>Candidatus Tectimicrobiota</taxon>
        <taxon>Candidatus Entotheonellia</taxon>
        <taxon>Candidatus Entotheonellales</taxon>
        <taxon>Candidatus Entotheonellaceae</taxon>
        <taxon>Candidatus Entotheonella</taxon>
    </lineage>
</organism>
<name>W4L580_ENTF1</name>
<dbReference type="EMBL" id="AZHW01001370">
    <property type="protein sequence ID" value="ETW92820.1"/>
    <property type="molecule type" value="Genomic_DNA"/>
</dbReference>
<dbReference type="AlphaFoldDB" id="W4L580"/>
<sequence length="81" mass="9184">MQALIRFLWILNVRSDDSLVGPDCGDKIAPGPELVTNKISPLVVHILSHPDRTLAFEKAYDRRHTMFSRNGDEHMHVMSEG</sequence>